<dbReference type="FunFam" id="2.60.40.150:FF:000133">
    <property type="entry name" value="Pre-mRNA splicing helicase, putative"/>
    <property type="match status" value="1"/>
</dbReference>
<comment type="subcellular location">
    <subcellularLocation>
        <location evidence="2">Endoplasmic reticulum</location>
    </subcellularLocation>
    <subcellularLocation>
        <location evidence="1">Membrane</location>
        <topology evidence="1">Multi-pass membrane protein</topology>
    </subcellularLocation>
</comment>
<dbReference type="PANTHER" id="PTHR24075">
    <property type="entry name" value="SEC63 DOMAIN-CONTAINING"/>
    <property type="match status" value="1"/>
</dbReference>
<dbReference type="Gene3D" id="1.10.10.10">
    <property type="entry name" value="Winged helix-like DNA-binding domain superfamily/Winged helix DNA-binding domain"/>
    <property type="match status" value="1"/>
</dbReference>
<dbReference type="FunFam" id="1.10.3380.10:FF:000002">
    <property type="entry name" value="Activating signal cointegrator 1 complex subunit 3"/>
    <property type="match status" value="1"/>
</dbReference>
<evidence type="ECO:0000256" key="9">
    <source>
        <dbReference type="ARBA" id="ARBA00022989"/>
    </source>
</evidence>
<keyword evidence="4" id="KW-0547">Nucleotide-binding</keyword>
<dbReference type="FunFam" id="3.40.50.300:FF:000254">
    <property type="entry name" value="U5 small nuclear ribonucleoprotein helicase"/>
    <property type="match status" value="1"/>
</dbReference>
<protein>
    <recommendedName>
        <fullName evidence="12">Helicase ATP-binding domain-containing protein</fullName>
    </recommendedName>
</protein>
<dbReference type="InterPro" id="IPR014756">
    <property type="entry name" value="Ig_E-set"/>
</dbReference>
<dbReference type="SMART" id="SM00973">
    <property type="entry name" value="Sec63"/>
    <property type="match status" value="1"/>
</dbReference>
<dbReference type="SUPFAM" id="SSF158702">
    <property type="entry name" value="Sec63 N-terminal domain-like"/>
    <property type="match status" value="1"/>
</dbReference>
<dbReference type="InterPro" id="IPR057842">
    <property type="entry name" value="WH_MER3"/>
</dbReference>
<sequence>MQHEKFIKLYSGQFEVFNPIQTQVFNSVYKNDNNVLITAPTGSGKTVCAELAIFRMLSQLASGKKISGRCVYIAPLEALAKERYADWSKKFGKLGINVVMLTGGQDDLRTLKAGQIVISTPKAWDIMSRRWKTRRDVQTVSLFIVDEIHLIGGDIGPVLEVVVSRMRYIAAQTENKIRIVALGTSVANAKDLGDWIGATSSYLYNFHPNVRPVPLEIRVQGFHINHFPSRMLAMSKPTFLAVKRLSAGKPVIVFVPSRKQAARAAVELMTYAAAEEDPKRYLHADEGDIKEYLDQIDTATLKETLACGVGFLHTGLKEKEKKVVEELYNADAIQIVVVEHSLCWGLTLAAHLVVIMGTQHYDGSEHRYVDYPITSVVQMMGRACRPLKDSNGKCSIFCYAPKKEFYKKFLYEPFPVESHLDHMLHNHLNAEIGTKTIENFQDAVDYLTWTFMYRRLTQNPNYYNLQGTSHRHVSDHLSELIEGTLQDLETSKCISIDDIDLSPLNLGMIASYYYITYTTVELFNSSLGKKTKMKGLMEILSHANEFETVPLRQGEERALERLARRMPWRVNAEDGYHSPHVKAHLLLQSHFSRQKLSPTVQADRDALLPIAVRLLQAIVDVISSGGWLEPALAAMELSQMIVQGMWSNESVLLQIPHMTKEVASKAAKAGIKSIFDVLDMEDEDREKLLSMSEGQMNDVATMCNAYPNVDVKFEIADADEITAGGRVVMQVALERDADDEDEDEDGDTKDAGFVVEPVYSKRYPVTKSEAWWLVIGDPKKNKLISIKRVVMRKKVHNIRLDFIAPAEGDYNLKLFFMCDSYLGCDQEYEFKIKVLEGEEDDDDDDDDDEDDED</sequence>
<reference evidence="13" key="1">
    <citation type="submission" date="2021-01" db="EMBL/GenBank/DDBJ databases">
        <authorList>
            <person name="Corre E."/>
            <person name="Pelletier E."/>
            <person name="Niang G."/>
            <person name="Scheremetjew M."/>
            <person name="Finn R."/>
            <person name="Kale V."/>
            <person name="Holt S."/>
            <person name="Cochrane G."/>
            <person name="Meng A."/>
            <person name="Brown T."/>
            <person name="Cohen L."/>
        </authorList>
    </citation>
    <scope>NUCLEOTIDE SEQUENCE</scope>
    <source>
        <strain evidence="13">CCMP622</strain>
    </source>
</reference>
<dbReference type="CDD" id="cd18021">
    <property type="entry name" value="DEXHc_Brr2_2"/>
    <property type="match status" value="1"/>
</dbReference>
<dbReference type="SUPFAM" id="SSF52540">
    <property type="entry name" value="P-loop containing nucleoside triphosphate hydrolases"/>
    <property type="match status" value="2"/>
</dbReference>
<dbReference type="SMART" id="SM00487">
    <property type="entry name" value="DEXDc"/>
    <property type="match status" value="1"/>
</dbReference>
<dbReference type="GO" id="GO:0003724">
    <property type="term" value="F:RNA helicase activity"/>
    <property type="evidence" value="ECO:0007669"/>
    <property type="project" value="TreeGrafter"/>
</dbReference>
<organism evidence="13">
    <name type="scientific">Lotharella oceanica</name>
    <dbReference type="NCBI Taxonomy" id="641309"/>
    <lineage>
        <taxon>Eukaryota</taxon>
        <taxon>Sar</taxon>
        <taxon>Rhizaria</taxon>
        <taxon>Cercozoa</taxon>
        <taxon>Chlorarachniophyceae</taxon>
        <taxon>Lotharella</taxon>
    </lineage>
</organism>
<evidence type="ECO:0000256" key="10">
    <source>
        <dbReference type="ARBA" id="ARBA00023136"/>
    </source>
</evidence>
<dbReference type="GO" id="GO:0003723">
    <property type="term" value="F:RNA binding"/>
    <property type="evidence" value="ECO:0007669"/>
    <property type="project" value="TreeGrafter"/>
</dbReference>
<evidence type="ECO:0000256" key="4">
    <source>
        <dbReference type="ARBA" id="ARBA00022741"/>
    </source>
</evidence>
<accession>A0A7S2XFJ4</accession>
<dbReference type="InterPro" id="IPR035892">
    <property type="entry name" value="C2_domain_sf"/>
</dbReference>
<keyword evidence="10" id="KW-0472">Membrane</keyword>
<dbReference type="PROSITE" id="PS51192">
    <property type="entry name" value="HELICASE_ATP_BIND_1"/>
    <property type="match status" value="1"/>
</dbReference>
<dbReference type="InterPro" id="IPR036390">
    <property type="entry name" value="WH_DNA-bd_sf"/>
</dbReference>
<dbReference type="FunFam" id="1.10.10.10:FF:000012">
    <property type="entry name" value="U5 small nuclear ribonucleoprotein helicase"/>
    <property type="match status" value="1"/>
</dbReference>
<dbReference type="SMART" id="SM00490">
    <property type="entry name" value="HELICc"/>
    <property type="match status" value="1"/>
</dbReference>
<feature type="domain" description="Helicase ATP-binding" evidence="12">
    <location>
        <begin position="26"/>
        <end position="204"/>
    </location>
</feature>
<evidence type="ECO:0000256" key="6">
    <source>
        <dbReference type="ARBA" id="ARBA00022806"/>
    </source>
</evidence>
<dbReference type="FunFam" id="3.40.50.300:FF:000368">
    <property type="entry name" value="U5 small nuclear ribonucleoprotein 200 kDa helicase"/>
    <property type="match status" value="1"/>
</dbReference>
<dbReference type="InterPro" id="IPR011545">
    <property type="entry name" value="DEAD/DEAH_box_helicase_dom"/>
</dbReference>
<evidence type="ECO:0000259" key="12">
    <source>
        <dbReference type="PROSITE" id="PS51192"/>
    </source>
</evidence>
<dbReference type="GO" id="GO:0016020">
    <property type="term" value="C:membrane"/>
    <property type="evidence" value="ECO:0007669"/>
    <property type="project" value="UniProtKB-SubCell"/>
</dbReference>
<keyword evidence="5" id="KW-0378">Hydrolase</keyword>
<evidence type="ECO:0000256" key="1">
    <source>
        <dbReference type="ARBA" id="ARBA00004141"/>
    </source>
</evidence>
<dbReference type="GO" id="GO:0005783">
    <property type="term" value="C:endoplasmic reticulum"/>
    <property type="evidence" value="ECO:0007669"/>
    <property type="project" value="UniProtKB-SubCell"/>
</dbReference>
<dbReference type="InterPro" id="IPR027417">
    <property type="entry name" value="P-loop_NTPase"/>
</dbReference>
<dbReference type="Pfam" id="PF23445">
    <property type="entry name" value="WHD_SNRNP200"/>
    <property type="match status" value="1"/>
</dbReference>
<dbReference type="InterPro" id="IPR014001">
    <property type="entry name" value="Helicase_ATP-bd"/>
</dbReference>
<dbReference type="SUPFAM" id="SSF81296">
    <property type="entry name" value="E set domains"/>
    <property type="match status" value="1"/>
</dbReference>
<dbReference type="GO" id="GO:0016787">
    <property type="term" value="F:hydrolase activity"/>
    <property type="evidence" value="ECO:0007669"/>
    <property type="project" value="UniProtKB-KW"/>
</dbReference>
<dbReference type="GO" id="GO:0000388">
    <property type="term" value="P:spliceosome conformational change to release U4 (or U4atac) and U1 (or U11)"/>
    <property type="evidence" value="ECO:0007669"/>
    <property type="project" value="TreeGrafter"/>
</dbReference>
<dbReference type="Gene3D" id="3.40.50.300">
    <property type="entry name" value="P-loop containing nucleotide triphosphate hydrolases"/>
    <property type="match status" value="2"/>
</dbReference>
<dbReference type="SUPFAM" id="SSF46785">
    <property type="entry name" value="Winged helix' DNA-binding domain"/>
    <property type="match status" value="1"/>
</dbReference>
<dbReference type="Gene3D" id="1.10.3380.10">
    <property type="entry name" value="Sec63 N-terminal domain-like domain"/>
    <property type="match status" value="1"/>
</dbReference>
<keyword evidence="9" id="KW-1133">Transmembrane helix</keyword>
<name>A0A7S2XFJ4_9EUKA</name>
<dbReference type="Pfam" id="PF02889">
    <property type="entry name" value="Sec63"/>
    <property type="match status" value="1"/>
</dbReference>
<dbReference type="GO" id="GO:0005681">
    <property type="term" value="C:spliceosomal complex"/>
    <property type="evidence" value="ECO:0007669"/>
    <property type="project" value="TreeGrafter"/>
</dbReference>
<keyword evidence="7" id="KW-0256">Endoplasmic reticulum</keyword>
<evidence type="ECO:0000256" key="3">
    <source>
        <dbReference type="ARBA" id="ARBA00022692"/>
    </source>
</evidence>
<dbReference type="PANTHER" id="PTHR24075:SF5">
    <property type="entry name" value="U5 SMALL NUCLEAR RIBONUCLEOPROTEIN 200 KDA HELICASE"/>
    <property type="match status" value="1"/>
</dbReference>
<evidence type="ECO:0000313" key="13">
    <source>
        <dbReference type="EMBL" id="CAD9774357.1"/>
    </source>
</evidence>
<evidence type="ECO:0000256" key="7">
    <source>
        <dbReference type="ARBA" id="ARBA00022824"/>
    </source>
</evidence>
<keyword evidence="11" id="KW-0143">Chaperone</keyword>
<dbReference type="AlphaFoldDB" id="A0A7S2XFJ4"/>
<dbReference type="EMBL" id="HBHP01029770">
    <property type="protein sequence ID" value="CAD9774357.1"/>
    <property type="molecule type" value="Transcribed_RNA"/>
</dbReference>
<dbReference type="GO" id="GO:0005524">
    <property type="term" value="F:ATP binding"/>
    <property type="evidence" value="ECO:0007669"/>
    <property type="project" value="UniProtKB-KW"/>
</dbReference>
<dbReference type="FunFam" id="1.10.150.20:FF:000013">
    <property type="entry name" value="U5 small nuclear ribonucleoprotein kDa helicase"/>
    <property type="match status" value="1"/>
</dbReference>
<evidence type="ECO:0000256" key="5">
    <source>
        <dbReference type="ARBA" id="ARBA00022801"/>
    </source>
</evidence>
<evidence type="ECO:0000256" key="8">
    <source>
        <dbReference type="ARBA" id="ARBA00022840"/>
    </source>
</evidence>
<dbReference type="InterPro" id="IPR036388">
    <property type="entry name" value="WH-like_DNA-bd_sf"/>
</dbReference>
<evidence type="ECO:0000256" key="2">
    <source>
        <dbReference type="ARBA" id="ARBA00004240"/>
    </source>
</evidence>
<proteinExistence type="predicted"/>
<dbReference type="Gene3D" id="2.60.40.150">
    <property type="entry name" value="C2 domain"/>
    <property type="match status" value="1"/>
</dbReference>
<keyword evidence="8" id="KW-0067">ATP-binding</keyword>
<keyword evidence="6" id="KW-0347">Helicase</keyword>
<dbReference type="Gene3D" id="1.10.150.20">
    <property type="entry name" value="5' to 3' exonuclease, C-terminal subdomain"/>
    <property type="match status" value="1"/>
</dbReference>
<keyword evidence="3" id="KW-0812">Transmembrane</keyword>
<dbReference type="Pfam" id="PF00270">
    <property type="entry name" value="DEAD"/>
    <property type="match status" value="1"/>
</dbReference>
<dbReference type="InterPro" id="IPR001650">
    <property type="entry name" value="Helicase_C-like"/>
</dbReference>
<gene>
    <name evidence="13" type="ORF">LSP00402_LOCUS18350</name>
</gene>
<evidence type="ECO:0000256" key="11">
    <source>
        <dbReference type="ARBA" id="ARBA00023186"/>
    </source>
</evidence>
<dbReference type="InterPro" id="IPR004179">
    <property type="entry name" value="Sec63-dom"/>
</dbReference>